<evidence type="ECO:0000313" key="1">
    <source>
        <dbReference type="EMBL" id="MDR6726961.1"/>
    </source>
</evidence>
<dbReference type="AlphaFoldDB" id="A0AAP5HAI5"/>
<organism evidence="1 2">
    <name type="scientific">Paenibacillus amylolyticus</name>
    <dbReference type="NCBI Taxonomy" id="1451"/>
    <lineage>
        <taxon>Bacteria</taxon>
        <taxon>Bacillati</taxon>
        <taxon>Bacillota</taxon>
        <taxon>Bacilli</taxon>
        <taxon>Bacillales</taxon>
        <taxon>Paenibacillaceae</taxon>
        <taxon>Paenibacillus</taxon>
    </lineage>
</organism>
<protein>
    <recommendedName>
        <fullName evidence="3">DUF4085 family protein</fullName>
    </recommendedName>
</protein>
<sequence>MKYLTNEWYELSQRTGLHFGMKVHSGAYELDEALFQRLYERKEKAHVNLERQMYDTDPRYMLKHNGEVLTRADAFFSGEEVTEEDQIVYSMPPEERAHIEKLIVAYDARPPFDEKKCREEYKEMMEWNYKQQAERLPQEIYDRIADIRVFALGYCTRGIMRQLKKQSKRNEEQMQLVLKEYREVNVTQDIPLEVRRRLHFHDCTVTELVTGDELVIRFDTRGGFTNINKLTLVAPKIIKQEGDIVGRYWLYEELYRIDDGYELHILFEGTGMPELIVRCKDFLVEIE</sequence>
<dbReference type="EMBL" id="JAVDTR010000021">
    <property type="protein sequence ID" value="MDR6726961.1"/>
    <property type="molecule type" value="Genomic_DNA"/>
</dbReference>
<evidence type="ECO:0008006" key="3">
    <source>
        <dbReference type="Google" id="ProtNLM"/>
    </source>
</evidence>
<gene>
    <name evidence="1" type="ORF">J2W91_005486</name>
</gene>
<name>A0AAP5HAI5_PAEAM</name>
<dbReference type="Pfam" id="PF13315">
    <property type="entry name" value="DUF4085"/>
    <property type="match status" value="1"/>
</dbReference>
<comment type="caution">
    <text evidence="1">The sequence shown here is derived from an EMBL/GenBank/DDBJ whole genome shotgun (WGS) entry which is preliminary data.</text>
</comment>
<evidence type="ECO:0000313" key="2">
    <source>
        <dbReference type="Proteomes" id="UP001254832"/>
    </source>
</evidence>
<reference evidence="1" key="1">
    <citation type="submission" date="2023-07" db="EMBL/GenBank/DDBJ databases">
        <title>Sorghum-associated microbial communities from plants grown in Nebraska, USA.</title>
        <authorList>
            <person name="Schachtman D."/>
        </authorList>
    </citation>
    <scope>NUCLEOTIDE SEQUENCE</scope>
    <source>
        <strain evidence="1">BE80</strain>
    </source>
</reference>
<accession>A0AAP5HAI5</accession>
<dbReference type="InterPro" id="IPR025144">
    <property type="entry name" value="DUF4085"/>
</dbReference>
<dbReference type="Proteomes" id="UP001254832">
    <property type="component" value="Unassembled WGS sequence"/>
</dbReference>
<proteinExistence type="predicted"/>
<dbReference type="RefSeq" id="WP_310145565.1">
    <property type="nucleotide sequence ID" value="NZ_JAVDTR010000021.1"/>
</dbReference>